<name>B1ZVC2_OPITP</name>
<keyword evidence="4 5" id="KW-0472">Membrane</keyword>
<feature type="transmembrane region" description="Helical" evidence="5">
    <location>
        <begin position="73"/>
        <end position="91"/>
    </location>
</feature>
<dbReference type="EMBL" id="CP001032">
    <property type="protein sequence ID" value="ACB76789.1"/>
    <property type="molecule type" value="Genomic_DNA"/>
</dbReference>
<evidence type="ECO:0000313" key="7">
    <source>
        <dbReference type="Proteomes" id="UP000007013"/>
    </source>
</evidence>
<sequence>MSDLSTPAKRVGCEYAAAFALLRLFLGLRTLFAGIEKFELKGTYTFANYYQNMGRMAEGITGASFMPLWATKLFAHSLGYVLVVLGIALLLGLKTRLTLFLSGLVYVALSFGLMAVQEQQGIAWLGIHVIMFVGALLLVRHNRFALWPDKFE</sequence>
<dbReference type="GO" id="GO:0016020">
    <property type="term" value="C:membrane"/>
    <property type="evidence" value="ECO:0007669"/>
    <property type="project" value="UniProtKB-SubCell"/>
</dbReference>
<keyword evidence="7" id="KW-1185">Reference proteome</keyword>
<dbReference type="STRING" id="452637.Oter_3512"/>
<evidence type="ECO:0000313" key="6">
    <source>
        <dbReference type="EMBL" id="ACB76789.1"/>
    </source>
</evidence>
<comment type="subcellular location">
    <subcellularLocation>
        <location evidence="1">Membrane</location>
        <topology evidence="1">Multi-pass membrane protein</topology>
    </subcellularLocation>
</comment>
<dbReference type="AlphaFoldDB" id="B1ZVC2"/>
<dbReference type="OrthoDB" id="195890at2"/>
<proteinExistence type="predicted"/>
<gene>
    <name evidence="6" type="ordered locus">Oter_3512</name>
</gene>
<evidence type="ECO:0000256" key="4">
    <source>
        <dbReference type="ARBA" id="ARBA00023136"/>
    </source>
</evidence>
<dbReference type="Proteomes" id="UP000007013">
    <property type="component" value="Chromosome"/>
</dbReference>
<protein>
    <submittedName>
        <fullName evidence="6">DoxX</fullName>
    </submittedName>
</protein>
<feature type="transmembrane region" description="Helical" evidence="5">
    <location>
        <begin position="122"/>
        <end position="139"/>
    </location>
</feature>
<dbReference type="KEGG" id="ote:Oter_3512"/>
<dbReference type="HOGENOM" id="CLU_1552707_0_0_0"/>
<evidence type="ECO:0000256" key="5">
    <source>
        <dbReference type="SAM" id="Phobius"/>
    </source>
</evidence>
<dbReference type="InterPro" id="IPR032808">
    <property type="entry name" value="DoxX"/>
</dbReference>
<keyword evidence="2 5" id="KW-0812">Transmembrane</keyword>
<organism evidence="6 7">
    <name type="scientific">Opitutus terrae (strain DSM 11246 / JCM 15787 / PB90-1)</name>
    <dbReference type="NCBI Taxonomy" id="452637"/>
    <lineage>
        <taxon>Bacteria</taxon>
        <taxon>Pseudomonadati</taxon>
        <taxon>Verrucomicrobiota</taxon>
        <taxon>Opitutia</taxon>
        <taxon>Opitutales</taxon>
        <taxon>Opitutaceae</taxon>
        <taxon>Opitutus</taxon>
    </lineage>
</organism>
<reference evidence="6 7" key="1">
    <citation type="journal article" date="2011" name="J. Bacteriol.">
        <title>Genome sequence of the verrucomicrobium Opitutus terrae PB90-1, an abundant inhabitant of rice paddy soil ecosystems.</title>
        <authorList>
            <person name="van Passel M.W."/>
            <person name="Kant R."/>
            <person name="Palva A."/>
            <person name="Copeland A."/>
            <person name="Lucas S."/>
            <person name="Lapidus A."/>
            <person name="Glavina del Rio T."/>
            <person name="Pitluck S."/>
            <person name="Goltsman E."/>
            <person name="Clum A."/>
            <person name="Sun H."/>
            <person name="Schmutz J."/>
            <person name="Larimer F.W."/>
            <person name="Land M.L."/>
            <person name="Hauser L."/>
            <person name="Kyrpides N."/>
            <person name="Mikhailova N."/>
            <person name="Richardson P.P."/>
            <person name="Janssen P.H."/>
            <person name="de Vos W.M."/>
            <person name="Smidt H."/>
        </authorList>
    </citation>
    <scope>NUCLEOTIDE SEQUENCE [LARGE SCALE GENOMIC DNA]</scope>
    <source>
        <strain evidence="7">DSM 11246 / JCM 15787 / PB90-1</strain>
    </source>
</reference>
<keyword evidence="3 5" id="KW-1133">Transmembrane helix</keyword>
<dbReference type="RefSeq" id="WP_012376318.1">
    <property type="nucleotide sequence ID" value="NC_010571.1"/>
</dbReference>
<dbReference type="Pfam" id="PF07681">
    <property type="entry name" value="DoxX"/>
    <property type="match status" value="1"/>
</dbReference>
<dbReference type="eggNOG" id="ENOG50340E3">
    <property type="taxonomic scope" value="Bacteria"/>
</dbReference>
<feature type="transmembrane region" description="Helical" evidence="5">
    <location>
        <begin position="98"/>
        <end position="116"/>
    </location>
</feature>
<evidence type="ECO:0000256" key="3">
    <source>
        <dbReference type="ARBA" id="ARBA00022989"/>
    </source>
</evidence>
<evidence type="ECO:0000256" key="1">
    <source>
        <dbReference type="ARBA" id="ARBA00004141"/>
    </source>
</evidence>
<accession>B1ZVC2</accession>
<feature type="transmembrane region" description="Helical" evidence="5">
    <location>
        <begin position="12"/>
        <end position="32"/>
    </location>
</feature>
<evidence type="ECO:0000256" key="2">
    <source>
        <dbReference type="ARBA" id="ARBA00022692"/>
    </source>
</evidence>